<keyword evidence="2" id="KW-1185">Reference proteome</keyword>
<reference evidence="1 2" key="1">
    <citation type="journal article" date="2019" name="Int. J. Syst. Evol. Microbiol.">
        <title>The Global Catalogue of Microorganisms (GCM) 10K type strain sequencing project: providing services to taxonomists for standard genome sequencing and annotation.</title>
        <authorList>
            <consortium name="The Broad Institute Genomics Platform"/>
            <consortium name="The Broad Institute Genome Sequencing Center for Infectious Disease"/>
            <person name="Wu L."/>
            <person name="Ma J."/>
        </authorList>
    </citation>
    <scope>NUCLEOTIDE SEQUENCE [LARGE SCALE GENOMIC DNA]</scope>
    <source>
        <strain evidence="1 2">JCM 15309</strain>
    </source>
</reference>
<gene>
    <name evidence="1" type="ORF">GCM10009798_08400</name>
</gene>
<evidence type="ECO:0000313" key="2">
    <source>
        <dbReference type="Proteomes" id="UP001500571"/>
    </source>
</evidence>
<organism evidence="1 2">
    <name type="scientific">Nocardioides panacihumi</name>
    <dbReference type="NCBI Taxonomy" id="400774"/>
    <lineage>
        <taxon>Bacteria</taxon>
        <taxon>Bacillati</taxon>
        <taxon>Actinomycetota</taxon>
        <taxon>Actinomycetes</taxon>
        <taxon>Propionibacteriales</taxon>
        <taxon>Nocardioidaceae</taxon>
        <taxon>Nocardioides</taxon>
    </lineage>
</organism>
<sequence length="118" mass="12801">MKRGVRQVDLVLTTRGSQHRQAQPTGHHGCLVDQGGLSHARVAGQEQTAPRLSPAGDEVREKELFRCAPYQSARTVVDGVFLCHCLHPSPVVGPGVTRDFNAFPLRLARLAEGPLTGR</sequence>
<protein>
    <submittedName>
        <fullName evidence="1">Uncharacterized protein</fullName>
    </submittedName>
</protein>
<accession>A0ABN2QFS1</accession>
<dbReference type="EMBL" id="BAAAPB010000001">
    <property type="protein sequence ID" value="GAA1951443.1"/>
    <property type="molecule type" value="Genomic_DNA"/>
</dbReference>
<name>A0ABN2QFS1_9ACTN</name>
<dbReference type="Proteomes" id="UP001500571">
    <property type="component" value="Unassembled WGS sequence"/>
</dbReference>
<comment type="caution">
    <text evidence="1">The sequence shown here is derived from an EMBL/GenBank/DDBJ whole genome shotgun (WGS) entry which is preliminary data.</text>
</comment>
<evidence type="ECO:0000313" key="1">
    <source>
        <dbReference type="EMBL" id="GAA1951443.1"/>
    </source>
</evidence>
<proteinExistence type="predicted"/>